<dbReference type="EMBL" id="BARS01009464">
    <property type="protein sequence ID" value="GAF75013.1"/>
    <property type="molecule type" value="Genomic_DNA"/>
</dbReference>
<sequence length="172" mass="19072">MDVPLIFSPVIVLLCVTLTFGDTIFRLTPGDPRYGDEQLVVKNVIVIKESPPLDRTIVGPVDTEGHIYYYRWDADAKILRDEYLAITKGTTFPAAGRFRVALSPPDERGTLIESILGAGIRVRVTDRKGQATDLFCVKVAYRLPGYMDHEENTAILLAQGSSAEVQRVAFTD</sequence>
<reference evidence="1" key="1">
    <citation type="journal article" date="2014" name="Front. Microbiol.">
        <title>High frequency of phylogenetically diverse reductive dehalogenase-homologous genes in deep subseafloor sedimentary metagenomes.</title>
        <authorList>
            <person name="Kawai M."/>
            <person name="Futagami T."/>
            <person name="Toyoda A."/>
            <person name="Takaki Y."/>
            <person name="Nishi S."/>
            <person name="Hori S."/>
            <person name="Arai W."/>
            <person name="Tsubouchi T."/>
            <person name="Morono Y."/>
            <person name="Uchiyama I."/>
            <person name="Ito T."/>
            <person name="Fujiyama A."/>
            <person name="Inagaki F."/>
            <person name="Takami H."/>
        </authorList>
    </citation>
    <scope>NUCLEOTIDE SEQUENCE</scope>
    <source>
        <strain evidence="1">Expedition CK06-06</strain>
    </source>
</reference>
<evidence type="ECO:0000313" key="1">
    <source>
        <dbReference type="EMBL" id="GAF75013.1"/>
    </source>
</evidence>
<comment type="caution">
    <text evidence="1">The sequence shown here is derived from an EMBL/GenBank/DDBJ whole genome shotgun (WGS) entry which is preliminary data.</text>
</comment>
<protein>
    <submittedName>
        <fullName evidence="1">Uncharacterized protein</fullName>
    </submittedName>
</protein>
<gene>
    <name evidence="1" type="ORF">S01H1_17794</name>
</gene>
<proteinExistence type="predicted"/>
<feature type="non-terminal residue" evidence="1">
    <location>
        <position position="172"/>
    </location>
</feature>
<organism evidence="1">
    <name type="scientific">marine sediment metagenome</name>
    <dbReference type="NCBI Taxonomy" id="412755"/>
    <lineage>
        <taxon>unclassified sequences</taxon>
        <taxon>metagenomes</taxon>
        <taxon>ecological metagenomes</taxon>
    </lineage>
</organism>
<accession>X0S1S4</accession>
<name>X0S1S4_9ZZZZ</name>
<dbReference type="AlphaFoldDB" id="X0S1S4"/>